<name>A0AAW2L1E2_SESRA</name>
<dbReference type="AlphaFoldDB" id="A0AAW2L1E2"/>
<evidence type="ECO:0000256" key="2">
    <source>
        <dbReference type="ARBA" id="ARBA00022833"/>
    </source>
</evidence>
<dbReference type="GO" id="GO:0051017">
    <property type="term" value="P:actin filament bundle assembly"/>
    <property type="evidence" value="ECO:0007669"/>
    <property type="project" value="UniProtKB-ARBA"/>
</dbReference>
<evidence type="ECO:0000256" key="3">
    <source>
        <dbReference type="ARBA" id="ARBA00023038"/>
    </source>
</evidence>
<evidence type="ECO:0000256" key="1">
    <source>
        <dbReference type="ARBA" id="ARBA00022723"/>
    </source>
</evidence>
<comment type="caution">
    <text evidence="7">The sequence shown here is derived from an EMBL/GenBank/DDBJ whole genome shotgun (WGS) entry which is preliminary data.</text>
</comment>
<dbReference type="SUPFAM" id="SSF57716">
    <property type="entry name" value="Glucocorticoid receptor-like (DNA-binding domain)"/>
    <property type="match status" value="1"/>
</dbReference>
<dbReference type="Pfam" id="PF00412">
    <property type="entry name" value="LIM"/>
    <property type="match status" value="1"/>
</dbReference>
<feature type="domain" description="LIM zinc-binding" evidence="6">
    <location>
        <begin position="1"/>
        <end position="47"/>
    </location>
</feature>
<keyword evidence="3 4" id="KW-0440">LIM domain</keyword>
<dbReference type="PROSITE" id="PS50023">
    <property type="entry name" value="LIM_DOMAIN_2"/>
    <property type="match status" value="1"/>
</dbReference>
<accession>A0AAW2L1E2</accession>
<proteinExistence type="predicted"/>
<keyword evidence="1 4" id="KW-0479">Metal-binding</keyword>
<protein>
    <submittedName>
        <fullName evidence="7">LIM domain-containing protein PLIM2b</fullName>
    </submittedName>
</protein>
<evidence type="ECO:0000256" key="4">
    <source>
        <dbReference type="PROSITE-ProRule" id="PRU00125"/>
    </source>
</evidence>
<gene>
    <name evidence="7" type="ORF">Sradi_5662000</name>
</gene>
<sequence length="147" mass="15971">MMSADGVPYHNTCFRCSHCNGRLTMSSYSAVDGKLYCKPHFEQLFKETGSFTTKKFQPCDGGGRILPQVVLPVRSRRLQPDDLIVRGAGRHPLLQAPLCAALQGGSYTHLTKTASLKKNALAQEAGLAGPDDQPPPPENPAELEHDV</sequence>
<dbReference type="PANTHER" id="PTHR24206">
    <property type="entry name" value="OS06G0237300 PROTEIN"/>
    <property type="match status" value="1"/>
</dbReference>
<organism evidence="7">
    <name type="scientific">Sesamum radiatum</name>
    <name type="common">Black benniseed</name>
    <dbReference type="NCBI Taxonomy" id="300843"/>
    <lineage>
        <taxon>Eukaryota</taxon>
        <taxon>Viridiplantae</taxon>
        <taxon>Streptophyta</taxon>
        <taxon>Embryophyta</taxon>
        <taxon>Tracheophyta</taxon>
        <taxon>Spermatophyta</taxon>
        <taxon>Magnoliopsida</taxon>
        <taxon>eudicotyledons</taxon>
        <taxon>Gunneridae</taxon>
        <taxon>Pentapetalae</taxon>
        <taxon>asterids</taxon>
        <taxon>lamiids</taxon>
        <taxon>Lamiales</taxon>
        <taxon>Pedaliaceae</taxon>
        <taxon>Sesamum</taxon>
    </lineage>
</organism>
<reference evidence="7" key="1">
    <citation type="submission" date="2020-06" db="EMBL/GenBank/DDBJ databases">
        <authorList>
            <person name="Li T."/>
            <person name="Hu X."/>
            <person name="Zhang T."/>
            <person name="Song X."/>
            <person name="Zhang H."/>
            <person name="Dai N."/>
            <person name="Sheng W."/>
            <person name="Hou X."/>
            <person name="Wei L."/>
        </authorList>
    </citation>
    <scope>NUCLEOTIDE SEQUENCE</scope>
    <source>
        <strain evidence="7">G02</strain>
        <tissue evidence="7">Leaf</tissue>
    </source>
</reference>
<evidence type="ECO:0000256" key="5">
    <source>
        <dbReference type="SAM" id="MobiDB-lite"/>
    </source>
</evidence>
<dbReference type="SMART" id="SM00132">
    <property type="entry name" value="LIM"/>
    <property type="match status" value="1"/>
</dbReference>
<dbReference type="Gene3D" id="2.10.110.10">
    <property type="entry name" value="Cysteine Rich Protein"/>
    <property type="match status" value="1"/>
</dbReference>
<dbReference type="InterPro" id="IPR001781">
    <property type="entry name" value="Znf_LIM"/>
</dbReference>
<evidence type="ECO:0000313" key="7">
    <source>
        <dbReference type="EMBL" id="KAL0312627.1"/>
    </source>
</evidence>
<feature type="region of interest" description="Disordered" evidence="5">
    <location>
        <begin position="121"/>
        <end position="147"/>
    </location>
</feature>
<dbReference type="EMBL" id="JACGWJ010000026">
    <property type="protein sequence ID" value="KAL0312627.1"/>
    <property type="molecule type" value="Genomic_DNA"/>
</dbReference>
<evidence type="ECO:0000259" key="6">
    <source>
        <dbReference type="PROSITE" id="PS50023"/>
    </source>
</evidence>
<reference evidence="7" key="2">
    <citation type="journal article" date="2024" name="Plant">
        <title>Genomic evolution and insights into agronomic trait innovations of Sesamum species.</title>
        <authorList>
            <person name="Miao H."/>
            <person name="Wang L."/>
            <person name="Qu L."/>
            <person name="Liu H."/>
            <person name="Sun Y."/>
            <person name="Le M."/>
            <person name="Wang Q."/>
            <person name="Wei S."/>
            <person name="Zheng Y."/>
            <person name="Lin W."/>
            <person name="Duan Y."/>
            <person name="Cao H."/>
            <person name="Xiong S."/>
            <person name="Wang X."/>
            <person name="Wei L."/>
            <person name="Li C."/>
            <person name="Ma Q."/>
            <person name="Ju M."/>
            <person name="Zhao R."/>
            <person name="Li G."/>
            <person name="Mu C."/>
            <person name="Tian Q."/>
            <person name="Mei H."/>
            <person name="Zhang T."/>
            <person name="Gao T."/>
            <person name="Zhang H."/>
        </authorList>
    </citation>
    <scope>NUCLEOTIDE SEQUENCE</scope>
    <source>
        <strain evidence="7">G02</strain>
    </source>
</reference>
<keyword evidence="2 4" id="KW-0862">Zinc</keyword>
<dbReference type="GO" id="GO:0051015">
    <property type="term" value="F:actin filament binding"/>
    <property type="evidence" value="ECO:0007669"/>
    <property type="project" value="UniProtKB-ARBA"/>
</dbReference>
<dbReference type="GO" id="GO:0046872">
    <property type="term" value="F:metal ion binding"/>
    <property type="evidence" value="ECO:0007669"/>
    <property type="project" value="UniProtKB-KW"/>
</dbReference>